<evidence type="ECO:0000256" key="4">
    <source>
        <dbReference type="ARBA" id="ARBA00022989"/>
    </source>
</evidence>
<dbReference type="InterPro" id="IPR004713">
    <property type="entry name" value="CaH_exchang"/>
</dbReference>
<dbReference type="GO" id="GO:0012505">
    <property type="term" value="C:endomembrane system"/>
    <property type="evidence" value="ECO:0007669"/>
    <property type="project" value="UniProtKB-SubCell"/>
</dbReference>
<feature type="transmembrane region" description="Helical" evidence="8">
    <location>
        <begin position="331"/>
        <end position="352"/>
    </location>
</feature>
<dbReference type="GeneID" id="18818065"/>
<evidence type="ECO:0000256" key="1">
    <source>
        <dbReference type="ARBA" id="ARBA00004127"/>
    </source>
</evidence>
<keyword evidence="6 8" id="KW-0472">Membrane</keyword>
<dbReference type="RefSeq" id="XP_007315345.1">
    <property type="nucleotide sequence ID" value="XM_007315283.1"/>
</dbReference>
<feature type="transmembrane region" description="Helical" evidence="8">
    <location>
        <begin position="470"/>
        <end position="490"/>
    </location>
</feature>
<feature type="transmembrane region" description="Helical" evidence="8">
    <location>
        <begin position="442"/>
        <end position="463"/>
    </location>
</feature>
<dbReference type="HOGENOM" id="CLU_008721_4_3_1"/>
<dbReference type="PANTHER" id="PTHR31503">
    <property type="entry name" value="VACUOLAR CALCIUM ION TRANSPORTER"/>
    <property type="match status" value="1"/>
</dbReference>
<gene>
    <name evidence="10" type="ORF">SERLADRAFT_460352</name>
</gene>
<evidence type="ECO:0000259" key="9">
    <source>
        <dbReference type="Pfam" id="PF01699"/>
    </source>
</evidence>
<dbReference type="GO" id="GO:0000329">
    <property type="term" value="C:fungal-type vacuole membrane"/>
    <property type="evidence" value="ECO:0007669"/>
    <property type="project" value="TreeGrafter"/>
</dbReference>
<dbReference type="GO" id="GO:0006874">
    <property type="term" value="P:intracellular calcium ion homeostasis"/>
    <property type="evidence" value="ECO:0007669"/>
    <property type="project" value="TreeGrafter"/>
</dbReference>
<evidence type="ECO:0000256" key="3">
    <source>
        <dbReference type="ARBA" id="ARBA00022692"/>
    </source>
</evidence>
<dbReference type="KEGG" id="sla:SERLADRAFT_460352"/>
<keyword evidence="4 8" id="KW-1133">Transmembrane helix</keyword>
<feature type="transmembrane region" description="Helical" evidence="8">
    <location>
        <begin position="181"/>
        <end position="203"/>
    </location>
</feature>
<evidence type="ECO:0000313" key="10">
    <source>
        <dbReference type="EMBL" id="EGO27254.1"/>
    </source>
</evidence>
<evidence type="ECO:0000256" key="2">
    <source>
        <dbReference type="ARBA" id="ARBA00022448"/>
    </source>
</evidence>
<keyword evidence="3 8" id="KW-0812">Transmembrane</keyword>
<sequence length="502" mass="55701">MTEVYGTIAGRHMSYDSESDEESAIGSRRSAELNDIVLLPISKESPNRSTTKQALSDPIPSSFLEQENAILHFRDRFRGKGREKVGILESIKAIALSSWLNILLVNIPIAWVSHFLEWHPSITFSLCFLSMVPLERLFEYGGEQMAFYCGQSLGELVSITLNNVVEATLAVILLQKCELKLLQSTIVGVVLLHLLLVPGATFLTGGARIKHQKLESARVQLNHTLLTVGVMALLLPAAFFSALTPTTPTAVSSSSSEAAAIQGASAVNQVHILAMSRGMAIMLLIIYICSRVFFHRPPGRKNVLSDDPEASEEFTRKEHELRISEPEVNPWVCLAFLVVTVGIMAATAEWLVDSIDFVMESAKLTEEWFGLILLPIVSFSADGAIAIGHYIKVLYTYVRYKMPIPPSPLAKSKTIDLSIQFTLFWMPFLVLMGWWTGKPMSLLFDFYDVVSLIGACFLVNYVTADSKTNWVEGLILLSFYVMIGLCTWFYEGQADLDSLLVC</sequence>
<dbReference type="InterPro" id="IPR004837">
    <property type="entry name" value="NaCa_Exmemb"/>
</dbReference>
<accession>F8NPU8</accession>
<dbReference type="GO" id="GO:0015369">
    <property type="term" value="F:calcium:proton antiporter activity"/>
    <property type="evidence" value="ECO:0007669"/>
    <property type="project" value="TreeGrafter"/>
</dbReference>
<keyword evidence="2" id="KW-0813">Transport</keyword>
<dbReference type="Proteomes" id="UP000008064">
    <property type="component" value="Unassembled WGS sequence"/>
</dbReference>
<feature type="region of interest" description="Disordered" evidence="7">
    <location>
        <begin position="1"/>
        <end position="22"/>
    </location>
</feature>
<feature type="transmembrane region" description="Helical" evidence="8">
    <location>
        <begin position="224"/>
        <end position="243"/>
    </location>
</feature>
<name>F8NPU8_SERL9</name>
<evidence type="ECO:0000256" key="6">
    <source>
        <dbReference type="ARBA" id="ARBA00023136"/>
    </source>
</evidence>
<feature type="domain" description="Sodium/calcium exchanger membrane region" evidence="9">
    <location>
        <begin position="334"/>
        <end position="483"/>
    </location>
</feature>
<dbReference type="Pfam" id="PF01699">
    <property type="entry name" value="Na_Ca_ex"/>
    <property type="match status" value="1"/>
</dbReference>
<organism>
    <name type="scientific">Serpula lacrymans var. lacrymans (strain S7.9)</name>
    <name type="common">Dry rot fungus</name>
    <dbReference type="NCBI Taxonomy" id="578457"/>
    <lineage>
        <taxon>Eukaryota</taxon>
        <taxon>Fungi</taxon>
        <taxon>Dikarya</taxon>
        <taxon>Basidiomycota</taxon>
        <taxon>Agaricomycotina</taxon>
        <taxon>Agaricomycetes</taxon>
        <taxon>Agaricomycetidae</taxon>
        <taxon>Boletales</taxon>
        <taxon>Coniophorineae</taxon>
        <taxon>Serpulaceae</taxon>
        <taxon>Serpula</taxon>
    </lineage>
</organism>
<protein>
    <recommendedName>
        <fullName evidence="9">Sodium/calcium exchanger membrane region domain-containing protein</fullName>
    </recommendedName>
</protein>
<evidence type="ECO:0000256" key="5">
    <source>
        <dbReference type="ARBA" id="ARBA00023065"/>
    </source>
</evidence>
<keyword evidence="5" id="KW-0406">Ion transport</keyword>
<feature type="transmembrane region" description="Helical" evidence="8">
    <location>
        <begin position="415"/>
        <end position="436"/>
    </location>
</feature>
<dbReference type="OrthoDB" id="1699231at2759"/>
<reference evidence="10" key="1">
    <citation type="submission" date="2011-04" db="EMBL/GenBank/DDBJ databases">
        <title>Evolution of plant cell wall degrading machinery underlies the functional diversity of forest fungi.</title>
        <authorList>
            <consortium name="US DOE Joint Genome Institute (JGI-PGF)"/>
            <person name="Eastwood D.C."/>
            <person name="Floudas D."/>
            <person name="Binder M."/>
            <person name="Majcherczyk A."/>
            <person name="Schneider P."/>
            <person name="Aerts A."/>
            <person name="Asiegbu F.O."/>
            <person name="Baker S.E."/>
            <person name="Barry K."/>
            <person name="Bendiksby M."/>
            <person name="Blumentritt M."/>
            <person name="Coutinho P.M."/>
            <person name="Cullen D."/>
            <person name="Cullen D."/>
            <person name="Gathman A."/>
            <person name="Goodell B."/>
            <person name="Henrissat B."/>
            <person name="Ihrmark K."/>
            <person name="Kauserud H."/>
            <person name="Kohler A."/>
            <person name="LaButti K."/>
            <person name="Lapidus A."/>
            <person name="Lavin J.L."/>
            <person name="Lee Y.-H."/>
            <person name="Lindquist E."/>
            <person name="Lilly W."/>
            <person name="Lucas S."/>
            <person name="Morin E."/>
            <person name="Murat C."/>
            <person name="Oguiza J.A."/>
            <person name="Park J."/>
            <person name="Pisabarro A.G."/>
            <person name="Riley R."/>
            <person name="Rosling A."/>
            <person name="Salamov A."/>
            <person name="Schmidt O."/>
            <person name="Schmutz J."/>
            <person name="Skrede I."/>
            <person name="Stenlid J."/>
            <person name="Wiebenga A."/>
            <person name="Xie X."/>
            <person name="Kues U."/>
            <person name="Hibbett D.S."/>
            <person name="Hoffmeister D."/>
            <person name="Hogberg N."/>
            <person name="Martin F."/>
            <person name="Grigoriev I.V."/>
            <person name="Watkinson S.C."/>
        </authorList>
    </citation>
    <scope>NUCLEOTIDE SEQUENCE</scope>
    <source>
        <strain evidence="10">S7.9</strain>
    </source>
</reference>
<dbReference type="PANTHER" id="PTHR31503:SF20">
    <property type="entry name" value="CA(2+)_H(+) EXCHANGER, PUTATIVE (EUROFUNG)-RELATED"/>
    <property type="match status" value="1"/>
</dbReference>
<comment type="subcellular location">
    <subcellularLocation>
        <location evidence="1">Endomembrane system</location>
        <topology evidence="1">Multi-pass membrane protein</topology>
    </subcellularLocation>
</comment>
<dbReference type="EMBL" id="GL945431">
    <property type="protein sequence ID" value="EGO27254.1"/>
    <property type="molecule type" value="Genomic_DNA"/>
</dbReference>
<dbReference type="AlphaFoldDB" id="F8NPU8"/>
<proteinExistence type="predicted"/>
<evidence type="ECO:0000256" key="7">
    <source>
        <dbReference type="SAM" id="MobiDB-lite"/>
    </source>
</evidence>
<feature type="transmembrane region" description="Helical" evidence="8">
    <location>
        <begin position="272"/>
        <end position="294"/>
    </location>
</feature>
<evidence type="ECO:0000256" key="8">
    <source>
        <dbReference type="SAM" id="Phobius"/>
    </source>
</evidence>
<feature type="transmembrane region" description="Helical" evidence="8">
    <location>
        <begin position="372"/>
        <end position="395"/>
    </location>
</feature>